<dbReference type="Proteomes" id="UP001165586">
    <property type="component" value="Unassembled WGS sequence"/>
</dbReference>
<feature type="non-terminal residue" evidence="1">
    <location>
        <position position="71"/>
    </location>
</feature>
<reference evidence="1" key="1">
    <citation type="submission" date="2022-08" db="EMBL/GenBank/DDBJ databases">
        <authorList>
            <person name="Deng Y."/>
            <person name="Han X.-F."/>
            <person name="Zhang Y.-Q."/>
        </authorList>
    </citation>
    <scope>NUCLEOTIDE SEQUENCE</scope>
    <source>
        <strain evidence="1">CPCC 203386</strain>
    </source>
</reference>
<evidence type="ECO:0000313" key="1">
    <source>
        <dbReference type="EMBL" id="MCS5737603.1"/>
    </source>
</evidence>
<accession>A0ABT2HCH1</accession>
<sequence length="71" mass="7837">MSKHLKGDLSESTKNTYKTRLNKLIAYGYDVESMTISNIDTTYRKIVAIEKQWNGNSGGAGHGNSDDGINQ</sequence>
<proteinExistence type="predicted"/>
<dbReference type="RefSeq" id="WP_259544041.1">
    <property type="nucleotide sequence ID" value="NZ_JANLCJ010000864.1"/>
</dbReference>
<dbReference type="EMBL" id="JANLCJ010000864">
    <property type="protein sequence ID" value="MCS5737603.1"/>
    <property type="molecule type" value="Genomic_DNA"/>
</dbReference>
<protein>
    <recommendedName>
        <fullName evidence="3">Core-binding (CB) domain-containing protein</fullName>
    </recommendedName>
</protein>
<gene>
    <name evidence="1" type="ORF">N1032_28115</name>
</gene>
<comment type="caution">
    <text evidence="1">The sequence shown here is derived from an EMBL/GenBank/DDBJ whole genome shotgun (WGS) entry which is preliminary data.</text>
</comment>
<organism evidence="1 2">
    <name type="scientific">Herbiconiux daphne</name>
    <dbReference type="NCBI Taxonomy" id="2970914"/>
    <lineage>
        <taxon>Bacteria</taxon>
        <taxon>Bacillati</taxon>
        <taxon>Actinomycetota</taxon>
        <taxon>Actinomycetes</taxon>
        <taxon>Micrococcales</taxon>
        <taxon>Microbacteriaceae</taxon>
        <taxon>Herbiconiux</taxon>
    </lineage>
</organism>
<evidence type="ECO:0000313" key="2">
    <source>
        <dbReference type="Proteomes" id="UP001165586"/>
    </source>
</evidence>
<evidence type="ECO:0008006" key="3">
    <source>
        <dbReference type="Google" id="ProtNLM"/>
    </source>
</evidence>
<name>A0ABT2HCH1_9MICO</name>
<keyword evidence="2" id="KW-1185">Reference proteome</keyword>